<dbReference type="Pfam" id="PF00171">
    <property type="entry name" value="Aldedh"/>
    <property type="match status" value="1"/>
</dbReference>
<dbReference type="InterPro" id="IPR016162">
    <property type="entry name" value="Ald_DH_N"/>
</dbReference>
<dbReference type="InterPro" id="IPR012394">
    <property type="entry name" value="Aldehyde_DH_NAD(P)"/>
</dbReference>
<dbReference type="PANTHER" id="PTHR43570:SF16">
    <property type="entry name" value="ALDEHYDE DEHYDROGENASE TYPE III, ISOFORM Q"/>
    <property type="match status" value="1"/>
</dbReference>
<dbReference type="PANTHER" id="PTHR43570">
    <property type="entry name" value="ALDEHYDE DEHYDROGENASE"/>
    <property type="match status" value="1"/>
</dbReference>
<dbReference type="InterPro" id="IPR015590">
    <property type="entry name" value="Aldehyde_DH_dom"/>
</dbReference>
<protein>
    <submittedName>
        <fullName evidence="4">Coniferyl aldehyde dehydrogenase</fullName>
        <ecNumber evidence="4">1.2.1.68</ecNumber>
    </submittedName>
</protein>
<dbReference type="GO" id="GO:0005737">
    <property type="term" value="C:cytoplasm"/>
    <property type="evidence" value="ECO:0007669"/>
    <property type="project" value="TreeGrafter"/>
</dbReference>
<name>A0A645CXM8_9ZZZZ</name>
<evidence type="ECO:0000313" key="4">
    <source>
        <dbReference type="EMBL" id="MPM81659.1"/>
    </source>
</evidence>
<evidence type="ECO:0000259" key="3">
    <source>
        <dbReference type="Pfam" id="PF00171"/>
    </source>
</evidence>
<keyword evidence="2 4" id="KW-0560">Oxidoreductase</keyword>
<dbReference type="SUPFAM" id="SSF53720">
    <property type="entry name" value="ALDH-like"/>
    <property type="match status" value="1"/>
</dbReference>
<organism evidence="4">
    <name type="scientific">bioreactor metagenome</name>
    <dbReference type="NCBI Taxonomy" id="1076179"/>
    <lineage>
        <taxon>unclassified sequences</taxon>
        <taxon>metagenomes</taxon>
        <taxon>ecological metagenomes</taxon>
    </lineage>
</organism>
<gene>
    <name evidence="4" type="primary">calB_2</name>
    <name evidence="4" type="ORF">SDC9_128716</name>
</gene>
<comment type="caution">
    <text evidence="4">The sequence shown here is derived from an EMBL/GenBank/DDBJ whole genome shotgun (WGS) entry which is preliminary data.</text>
</comment>
<accession>A0A645CXM8</accession>
<proteinExistence type="inferred from homology"/>
<dbReference type="InterPro" id="IPR016161">
    <property type="entry name" value="Ald_DH/histidinol_DH"/>
</dbReference>
<dbReference type="Gene3D" id="3.40.605.10">
    <property type="entry name" value="Aldehyde Dehydrogenase, Chain A, domain 1"/>
    <property type="match status" value="1"/>
</dbReference>
<dbReference type="GO" id="GO:0004029">
    <property type="term" value="F:aldehyde dehydrogenase (NAD+) activity"/>
    <property type="evidence" value="ECO:0007669"/>
    <property type="project" value="TreeGrafter"/>
</dbReference>
<dbReference type="EMBL" id="VSSQ01030952">
    <property type="protein sequence ID" value="MPM81659.1"/>
    <property type="molecule type" value="Genomic_DNA"/>
</dbReference>
<evidence type="ECO:0000256" key="1">
    <source>
        <dbReference type="ARBA" id="ARBA00009986"/>
    </source>
</evidence>
<dbReference type="GO" id="GO:0050269">
    <property type="term" value="F:coniferyl-aldehyde dehydrogenase [NAD(P)+] activity"/>
    <property type="evidence" value="ECO:0007669"/>
    <property type="project" value="UniProtKB-EC"/>
</dbReference>
<comment type="similarity">
    <text evidence="1">Belongs to the aldehyde dehydrogenase family.</text>
</comment>
<dbReference type="InterPro" id="IPR016163">
    <property type="entry name" value="Ald_DH_C"/>
</dbReference>
<feature type="domain" description="Aldehyde dehydrogenase" evidence="3">
    <location>
        <begin position="1"/>
        <end position="97"/>
    </location>
</feature>
<evidence type="ECO:0000256" key="2">
    <source>
        <dbReference type="ARBA" id="ARBA00023002"/>
    </source>
</evidence>
<reference evidence="4" key="1">
    <citation type="submission" date="2019-08" db="EMBL/GenBank/DDBJ databases">
        <authorList>
            <person name="Kucharzyk K."/>
            <person name="Murdoch R.W."/>
            <person name="Higgins S."/>
            <person name="Loffler F."/>
        </authorList>
    </citation>
    <scope>NUCLEOTIDE SEQUENCE</scope>
</reference>
<sequence>MKHEIFGPILPVLTYQSPEDLLAQLAGKPKPLALYCFGGNRRFRKMLLTATSSGAVAFDDTIKHFVNPELPFGGVGASGIGAYHGRTSFETFSHAKPVMYQSTLFDWPFRYPPFRGWKLKLMKLITRR</sequence>
<dbReference type="EC" id="1.2.1.68" evidence="4"/>
<dbReference type="Gene3D" id="3.40.309.10">
    <property type="entry name" value="Aldehyde Dehydrogenase, Chain A, domain 2"/>
    <property type="match status" value="1"/>
</dbReference>
<dbReference type="GO" id="GO:0006081">
    <property type="term" value="P:aldehyde metabolic process"/>
    <property type="evidence" value="ECO:0007669"/>
    <property type="project" value="InterPro"/>
</dbReference>
<dbReference type="AlphaFoldDB" id="A0A645CXM8"/>